<evidence type="ECO:0000313" key="1">
    <source>
        <dbReference type="EMBL" id="GGM27827.1"/>
    </source>
</evidence>
<organism evidence="1 2">
    <name type="scientific">Micromonospora sonchi</name>
    <dbReference type="NCBI Taxonomy" id="1763543"/>
    <lineage>
        <taxon>Bacteria</taxon>
        <taxon>Bacillati</taxon>
        <taxon>Actinomycetota</taxon>
        <taxon>Actinomycetes</taxon>
        <taxon>Micromonosporales</taxon>
        <taxon>Micromonosporaceae</taxon>
        <taxon>Micromonospora</taxon>
    </lineage>
</organism>
<dbReference type="Proteomes" id="UP000608890">
    <property type="component" value="Unassembled WGS sequence"/>
</dbReference>
<proteinExistence type="predicted"/>
<gene>
    <name evidence="1" type="ORF">GCM10011608_10780</name>
</gene>
<reference evidence="1" key="2">
    <citation type="submission" date="2020-09" db="EMBL/GenBank/DDBJ databases">
        <authorList>
            <person name="Sun Q."/>
            <person name="Zhou Y."/>
        </authorList>
    </citation>
    <scope>NUCLEOTIDE SEQUENCE</scope>
    <source>
        <strain evidence="1">CGMCC 4.7312</strain>
    </source>
</reference>
<reference evidence="1" key="1">
    <citation type="journal article" date="2014" name="Int. J. Syst. Evol. Microbiol.">
        <title>Complete genome sequence of Corynebacterium casei LMG S-19264T (=DSM 44701T), isolated from a smear-ripened cheese.</title>
        <authorList>
            <consortium name="US DOE Joint Genome Institute (JGI-PGF)"/>
            <person name="Walter F."/>
            <person name="Albersmeier A."/>
            <person name="Kalinowski J."/>
            <person name="Ruckert C."/>
        </authorList>
    </citation>
    <scope>NUCLEOTIDE SEQUENCE</scope>
    <source>
        <strain evidence="1">CGMCC 4.7312</strain>
    </source>
</reference>
<name>A0A917WTR0_9ACTN</name>
<protein>
    <submittedName>
        <fullName evidence="1">Uncharacterized protein</fullName>
    </submittedName>
</protein>
<accession>A0A917WTR0</accession>
<evidence type="ECO:0000313" key="2">
    <source>
        <dbReference type="Proteomes" id="UP000608890"/>
    </source>
</evidence>
<dbReference type="RefSeq" id="WP_189041118.1">
    <property type="nucleotide sequence ID" value="NZ_BMNB01000003.1"/>
</dbReference>
<dbReference type="AlphaFoldDB" id="A0A917WTR0"/>
<sequence>MTDPQHQIVALTDDDTTYYLLPGNPFGDTYRRVATWTTSAGDALTPVNPASNQHGGWHKAPGGVQDLTATQPGPSQKTGYRLCDPGMESAKLPATLPVGGLGGLGLDDDTATALYRAVYVDGPPVTCLFPAAAMIVADDAGAPPPDDGLRWVPNLRDELRRHRALHHLFPGHLEGFRQAVVDAAGALPVVGSRYLDGARVDRERPTVVRVSTEVPYEPHTTRFVRDTGRSGRKLQRGRTVTETKRLEVSVQVPDVIPGRNRAEARERWDAELASILDAIVGALTPAPCWHCQGTGVVARKDAAAAAVSRG</sequence>
<keyword evidence="2" id="KW-1185">Reference proteome</keyword>
<dbReference type="EMBL" id="BMNB01000003">
    <property type="protein sequence ID" value="GGM27827.1"/>
    <property type="molecule type" value="Genomic_DNA"/>
</dbReference>
<comment type="caution">
    <text evidence="1">The sequence shown here is derived from an EMBL/GenBank/DDBJ whole genome shotgun (WGS) entry which is preliminary data.</text>
</comment>